<dbReference type="Proteomes" id="UP001187531">
    <property type="component" value="Unassembled WGS sequence"/>
</dbReference>
<dbReference type="InterPro" id="IPR050358">
    <property type="entry name" value="RSE1/DDB1/CFT1"/>
</dbReference>
<proteinExistence type="inferred from homology"/>
<dbReference type="InterPro" id="IPR036322">
    <property type="entry name" value="WD40_repeat_dom_sf"/>
</dbReference>
<dbReference type="InterPro" id="IPR015943">
    <property type="entry name" value="WD40/YVTN_repeat-like_dom_sf"/>
</dbReference>
<dbReference type="Pfam" id="PF03178">
    <property type="entry name" value="CPSF_A"/>
    <property type="match status" value="1"/>
</dbReference>
<dbReference type="EMBL" id="JAVRJZ010000002">
    <property type="protein sequence ID" value="KAK2726097.1"/>
    <property type="molecule type" value="Genomic_DNA"/>
</dbReference>
<evidence type="ECO:0000256" key="6">
    <source>
        <dbReference type="ARBA" id="ARBA00038266"/>
    </source>
</evidence>
<feature type="domain" description="RSE1/DDB1/CPSF1 second beta-propeller" evidence="10">
    <location>
        <begin position="445"/>
        <end position="764"/>
    </location>
</feature>
<dbReference type="GO" id="GO:0003676">
    <property type="term" value="F:nucleic acid binding"/>
    <property type="evidence" value="ECO:0007669"/>
    <property type="project" value="InterPro"/>
</dbReference>
<dbReference type="Gene3D" id="1.10.150.910">
    <property type="match status" value="1"/>
</dbReference>
<comment type="subcellular location">
    <subcellularLocation>
        <location evidence="1">Nucleus</location>
    </subcellularLocation>
</comment>
<evidence type="ECO:0000313" key="11">
    <source>
        <dbReference type="EMBL" id="KAK2726098.1"/>
    </source>
</evidence>
<feature type="domain" description="RSE1/DDB1/CPSF1 C-terminal" evidence="8">
    <location>
        <begin position="861"/>
        <end position="1181"/>
    </location>
</feature>
<dbReference type="FunFam" id="2.130.10.10:FF:000031">
    <property type="entry name" value="Splicing factor 3b subunit 3"/>
    <property type="match status" value="1"/>
</dbReference>
<protein>
    <recommendedName>
        <fullName evidence="7">Splicing factor 3B subunit 3</fullName>
    </recommendedName>
</protein>
<keyword evidence="12" id="KW-1185">Reference proteome</keyword>
<accession>A0AA88IBC2</accession>
<sequence>MYLYNLTLQRPTAITHAVHGAFSGTRQQEIVISRGNVLELLKPDVNTGKVHVAISVEIFGVVRSLMAFRLTGGNKDFVVVGSDSGRIVILEYNPQKNVFEKVHQETFGKSGCRRIVPGQYLAIDPKGRAVMIGAVEKQKLVYILNRDAQARLTISSPLEAHKSNTLVYHMVGVDIGFENPLFACLEIDYEEADNDPSGEAAMATKPSLTYYELDLGLNHVVRKYTEPLEEHANFLITVPGGNDGPSGVLICSENYITYKNVGDQPDIRCPIPRRRNDLDDPERGMILVCSASHRTKSMFFFLVQTEQGDIFKVTLETEEDMVTEIKMKYFDTVPVAISMCVLKTGFLFVASEFGNHFLYQIAHLGDDDDEPEFSSAMPLEEGETFFFAPRALKNLVLVDEIESLSPILSCHISDLANEDTPQLYTLCGRGPRSSLRVLRHGLEVSEMAVSELPGNPNAVWTVKRRADDEFDAYIIVSFVNATLVLSIGETVEEVTDSGFLGTTPTLSCSSLGDDALVQVYPDGIRHIRADKRVNEWKAPGKRTIIKCAVNQRQVVVALAGGELVYFEMDPTGQLNEYTERKEMSADVICMALATVPSGEQRSRFLAVGLSDSTVRIISLDPSDCLSPLSMQALPALPESLCIVEMGGAESEEGVGVAMGSLYLSIGLQNGVLLRTVLDNVSGDLSDTRTRYLGSRPVKLFSVKMQGAESVLAVSSRSWLNYYHQNRFHLTPLSYEMLEYASGFASEQCPEGIVAIAANTLRILALEKLGAVFNQVSHPLELTPRRSVIHDSGRIIILETDHNAYTDDIKRERKKAMAEEMREAAGEGEVEIATQMAEAFLNENLPEDVFGAPKAGTGMWASIIRIIDPVNGTTLETLRLPQNEAAVSLAIVKFASVTSEESHLVVGVVKDYKLSPKSIGGAFLDAYKISKDGSSIQLLHRTAVEEIPGAIASFSGRALIGVGRLLRLYDLGKKKMLRKCENKHLPNFINYIHTIGSRIYVGDVEESVHFVKYKRRENQLVIFADDTYPRWVTCICVLDYNTVAVADKFCNISILRLPPGTTDDIEEDPSGTKAFWDRGLLNGASQKCDTISHFHIGEMILSLQKSTLIPGGSESLVYTTVAGRIGVLVPFTSREDYEFFQHLEMHMRSENPPLCGRDHLSYRSYYTPVKNMLDGDLCEQFNMLERARQKGIAEEMDRTPNEVSKKLEDIRTRYAF</sequence>
<evidence type="ECO:0000259" key="8">
    <source>
        <dbReference type="Pfam" id="PF03178"/>
    </source>
</evidence>
<comment type="similarity">
    <text evidence="6">Belongs to the RSE1 family.</text>
</comment>
<dbReference type="AlphaFoldDB" id="A0AA88IBC2"/>
<evidence type="ECO:0000256" key="2">
    <source>
        <dbReference type="ARBA" id="ARBA00022664"/>
    </source>
</evidence>
<gene>
    <name evidence="11" type="ORF">QYM36_000528</name>
</gene>
<dbReference type="InterPro" id="IPR018846">
    <property type="entry name" value="Beta-prop_RSE1/DDB1/CPSF1_1st"/>
</dbReference>
<evidence type="ECO:0000313" key="12">
    <source>
        <dbReference type="Proteomes" id="UP001187531"/>
    </source>
</evidence>
<evidence type="ECO:0000256" key="3">
    <source>
        <dbReference type="ARBA" id="ARBA00022728"/>
    </source>
</evidence>
<reference evidence="11" key="1">
    <citation type="submission" date="2023-07" db="EMBL/GenBank/DDBJ databases">
        <title>Chromosome-level genome assembly of Artemia franciscana.</title>
        <authorList>
            <person name="Jo E."/>
        </authorList>
    </citation>
    <scope>NUCLEOTIDE SEQUENCE</scope>
    <source>
        <tissue evidence="11">Whole body</tissue>
    </source>
</reference>
<dbReference type="Pfam" id="PF23726">
    <property type="entry name" value="Beta-prop_RSE1_2nd"/>
    <property type="match status" value="1"/>
</dbReference>
<dbReference type="InterPro" id="IPR058543">
    <property type="entry name" value="Beta-prop_RSE1/DDB1/CPSF1_2nd"/>
</dbReference>
<feature type="domain" description="RSE1/DDB1/CPSF1 first beta-propeller" evidence="9">
    <location>
        <begin position="13"/>
        <end position="401"/>
    </location>
</feature>
<dbReference type="InterPro" id="IPR004871">
    <property type="entry name" value="RSE1/DDB1/CPSF1_C"/>
</dbReference>
<evidence type="ECO:0000256" key="5">
    <source>
        <dbReference type="ARBA" id="ARBA00023242"/>
    </source>
</evidence>
<dbReference type="GO" id="GO:0006397">
    <property type="term" value="P:mRNA processing"/>
    <property type="evidence" value="ECO:0007669"/>
    <property type="project" value="UniProtKB-KW"/>
</dbReference>
<dbReference type="PANTHER" id="PTHR10644">
    <property type="entry name" value="DNA REPAIR/RNA PROCESSING CPSF FAMILY"/>
    <property type="match status" value="1"/>
</dbReference>
<dbReference type="SUPFAM" id="SSF50978">
    <property type="entry name" value="WD40 repeat-like"/>
    <property type="match status" value="1"/>
</dbReference>
<dbReference type="Pfam" id="PF10433">
    <property type="entry name" value="Beta-prop_RSE1_1st"/>
    <property type="match status" value="1"/>
</dbReference>
<evidence type="ECO:0000256" key="7">
    <source>
        <dbReference type="ARBA" id="ARBA00040929"/>
    </source>
</evidence>
<evidence type="ECO:0000256" key="4">
    <source>
        <dbReference type="ARBA" id="ARBA00023187"/>
    </source>
</evidence>
<organism evidence="11 12">
    <name type="scientific">Artemia franciscana</name>
    <name type="common">Brine shrimp</name>
    <name type="synonym">Artemia sanfranciscana</name>
    <dbReference type="NCBI Taxonomy" id="6661"/>
    <lineage>
        <taxon>Eukaryota</taxon>
        <taxon>Metazoa</taxon>
        <taxon>Ecdysozoa</taxon>
        <taxon>Arthropoda</taxon>
        <taxon>Crustacea</taxon>
        <taxon>Branchiopoda</taxon>
        <taxon>Anostraca</taxon>
        <taxon>Artemiidae</taxon>
        <taxon>Artemia</taxon>
    </lineage>
</organism>
<dbReference type="GO" id="GO:0008380">
    <property type="term" value="P:RNA splicing"/>
    <property type="evidence" value="ECO:0007669"/>
    <property type="project" value="UniProtKB-KW"/>
</dbReference>
<keyword evidence="2" id="KW-0507">mRNA processing</keyword>
<keyword evidence="4" id="KW-0508">mRNA splicing</keyword>
<dbReference type="GO" id="GO:0005681">
    <property type="term" value="C:spliceosomal complex"/>
    <property type="evidence" value="ECO:0007669"/>
    <property type="project" value="UniProtKB-KW"/>
</dbReference>
<keyword evidence="5" id="KW-0539">Nucleus</keyword>
<comment type="caution">
    <text evidence="11">The sequence shown here is derived from an EMBL/GenBank/DDBJ whole genome shotgun (WGS) entry which is preliminary data.</text>
</comment>
<dbReference type="FunFam" id="2.130.10.10:FF:000027">
    <property type="entry name" value="Splicing factor 3B subunit 3"/>
    <property type="match status" value="1"/>
</dbReference>
<evidence type="ECO:0000256" key="1">
    <source>
        <dbReference type="ARBA" id="ARBA00004123"/>
    </source>
</evidence>
<evidence type="ECO:0000259" key="10">
    <source>
        <dbReference type="Pfam" id="PF23726"/>
    </source>
</evidence>
<dbReference type="EMBL" id="JAVRJZ010000002">
    <property type="protein sequence ID" value="KAK2726098.1"/>
    <property type="molecule type" value="Genomic_DNA"/>
</dbReference>
<dbReference type="Gene3D" id="2.130.10.10">
    <property type="entry name" value="YVTN repeat-like/Quinoprotein amine dehydrogenase"/>
    <property type="match status" value="3"/>
</dbReference>
<name>A0AA88IBC2_ARTSF</name>
<keyword evidence="3" id="KW-0747">Spliceosome</keyword>
<evidence type="ECO:0000259" key="9">
    <source>
        <dbReference type="Pfam" id="PF10433"/>
    </source>
</evidence>
<dbReference type="FunFam" id="1.10.150.910:FF:000002">
    <property type="entry name" value="Splicing factor 3B subunit 3"/>
    <property type="match status" value="1"/>
</dbReference>